<reference evidence="4" key="1">
    <citation type="journal article" date="2019" name="Int. J. Syst. Evol. Microbiol.">
        <title>The Global Catalogue of Microorganisms (GCM) 10K type strain sequencing project: providing services to taxonomists for standard genome sequencing and annotation.</title>
        <authorList>
            <consortium name="The Broad Institute Genomics Platform"/>
            <consortium name="The Broad Institute Genome Sequencing Center for Infectious Disease"/>
            <person name="Wu L."/>
            <person name="Ma J."/>
        </authorList>
    </citation>
    <scope>NUCLEOTIDE SEQUENCE [LARGE SCALE GENOMIC DNA]</scope>
    <source>
        <strain evidence="4">JCM 31202</strain>
    </source>
</reference>
<organism evidence="3 4">
    <name type="scientific">Actinomadura sediminis</name>
    <dbReference type="NCBI Taxonomy" id="1038904"/>
    <lineage>
        <taxon>Bacteria</taxon>
        <taxon>Bacillati</taxon>
        <taxon>Actinomycetota</taxon>
        <taxon>Actinomycetes</taxon>
        <taxon>Streptosporangiales</taxon>
        <taxon>Thermomonosporaceae</taxon>
        <taxon>Actinomadura</taxon>
    </lineage>
</organism>
<sequence>MSSGERPGGRTGRPGVLAKGQIRPGAPPADADAVVDLQSVAYRLRAGHRLALDLTGSDFPEYVIEAPAGGDPWSAVPGDPVTREITVGGARPSRLRIGGRTPDRVRRALGLVEEG</sequence>
<dbReference type="Proteomes" id="UP001596972">
    <property type="component" value="Unassembled WGS sequence"/>
</dbReference>
<keyword evidence="3" id="KW-0378">Hydrolase</keyword>
<gene>
    <name evidence="3" type="ORF">ACFQ11_28870</name>
</gene>
<protein>
    <submittedName>
        <fullName evidence="3">CocE/NonD family hydrolase C-terminal non-catalytic domain-containing protein</fullName>
    </submittedName>
</protein>
<evidence type="ECO:0000256" key="1">
    <source>
        <dbReference type="SAM" id="MobiDB-lite"/>
    </source>
</evidence>
<dbReference type="GO" id="GO:0016787">
    <property type="term" value="F:hydrolase activity"/>
    <property type="evidence" value="ECO:0007669"/>
    <property type="project" value="UniProtKB-KW"/>
</dbReference>
<evidence type="ECO:0000313" key="3">
    <source>
        <dbReference type="EMBL" id="MFD0904428.1"/>
    </source>
</evidence>
<dbReference type="Pfam" id="PF08530">
    <property type="entry name" value="PepX_C"/>
    <property type="match status" value="1"/>
</dbReference>
<dbReference type="RefSeq" id="WP_378304304.1">
    <property type="nucleotide sequence ID" value="NZ_JBHTJA010000085.1"/>
</dbReference>
<keyword evidence="4" id="KW-1185">Reference proteome</keyword>
<dbReference type="EMBL" id="JBHTJA010000085">
    <property type="protein sequence ID" value="MFD0904428.1"/>
    <property type="molecule type" value="Genomic_DNA"/>
</dbReference>
<proteinExistence type="predicted"/>
<dbReference type="InterPro" id="IPR008979">
    <property type="entry name" value="Galactose-bd-like_sf"/>
</dbReference>
<accession>A0ABW3EVD6</accession>
<feature type="domain" description="Xaa-Pro dipeptidyl-peptidase C-terminal" evidence="2">
    <location>
        <begin position="32"/>
        <end position="95"/>
    </location>
</feature>
<feature type="region of interest" description="Disordered" evidence="1">
    <location>
        <begin position="1"/>
        <end position="30"/>
    </location>
</feature>
<comment type="caution">
    <text evidence="3">The sequence shown here is derived from an EMBL/GenBank/DDBJ whole genome shotgun (WGS) entry which is preliminary data.</text>
</comment>
<evidence type="ECO:0000259" key="2">
    <source>
        <dbReference type="Pfam" id="PF08530"/>
    </source>
</evidence>
<name>A0ABW3EVD6_9ACTN</name>
<dbReference type="InterPro" id="IPR013736">
    <property type="entry name" value="Xaa-Pro_dipept_C"/>
</dbReference>
<evidence type="ECO:0000313" key="4">
    <source>
        <dbReference type="Proteomes" id="UP001596972"/>
    </source>
</evidence>
<dbReference type="Gene3D" id="2.60.120.260">
    <property type="entry name" value="Galactose-binding domain-like"/>
    <property type="match status" value="1"/>
</dbReference>
<dbReference type="SUPFAM" id="SSF49785">
    <property type="entry name" value="Galactose-binding domain-like"/>
    <property type="match status" value="1"/>
</dbReference>